<protein>
    <submittedName>
        <fullName evidence="2">Uncharacterized protein</fullName>
    </submittedName>
</protein>
<dbReference type="OrthoDB" id="10520066at2759"/>
<gene>
    <name evidence="2" type="ORF">CCACVL1_16383</name>
</gene>
<sequence length="70" mass="7993">MEEGPLKLSPIYWSKSTCHHTCFPFRYDVKSRKSIRTRASMTNLSFHQPTDVHSRAGPTTPGRTRTMTAP</sequence>
<evidence type="ECO:0000313" key="2">
    <source>
        <dbReference type="EMBL" id="OMO74977.1"/>
    </source>
</evidence>
<name>A0A1R3HX95_COCAP</name>
<feature type="compositionally biased region" description="Low complexity" evidence="1">
    <location>
        <begin position="55"/>
        <end position="70"/>
    </location>
</feature>
<dbReference type="Gramene" id="OMO74977">
    <property type="protein sequence ID" value="OMO74977"/>
    <property type="gene ID" value="CCACVL1_16383"/>
</dbReference>
<evidence type="ECO:0000313" key="3">
    <source>
        <dbReference type="Proteomes" id="UP000188268"/>
    </source>
</evidence>
<reference evidence="2 3" key="1">
    <citation type="submission" date="2013-09" db="EMBL/GenBank/DDBJ databases">
        <title>Corchorus capsularis genome sequencing.</title>
        <authorList>
            <person name="Alam M."/>
            <person name="Haque M.S."/>
            <person name="Islam M.S."/>
            <person name="Emdad E.M."/>
            <person name="Islam M.M."/>
            <person name="Ahmed B."/>
            <person name="Halim A."/>
            <person name="Hossen Q.M.M."/>
            <person name="Hossain M.Z."/>
            <person name="Ahmed R."/>
            <person name="Khan M.M."/>
            <person name="Islam R."/>
            <person name="Rashid M.M."/>
            <person name="Khan S.A."/>
            <person name="Rahman M.S."/>
            <person name="Alam M."/>
        </authorList>
    </citation>
    <scope>NUCLEOTIDE SEQUENCE [LARGE SCALE GENOMIC DNA]</scope>
    <source>
        <strain evidence="3">cv. CVL-1</strain>
        <tissue evidence="2">Whole seedling</tissue>
    </source>
</reference>
<evidence type="ECO:0000256" key="1">
    <source>
        <dbReference type="SAM" id="MobiDB-lite"/>
    </source>
</evidence>
<dbReference type="EMBL" id="AWWV01011049">
    <property type="protein sequence ID" value="OMO74977.1"/>
    <property type="molecule type" value="Genomic_DNA"/>
</dbReference>
<accession>A0A1R3HX95</accession>
<proteinExistence type="predicted"/>
<organism evidence="2 3">
    <name type="scientific">Corchorus capsularis</name>
    <name type="common">Jute</name>
    <dbReference type="NCBI Taxonomy" id="210143"/>
    <lineage>
        <taxon>Eukaryota</taxon>
        <taxon>Viridiplantae</taxon>
        <taxon>Streptophyta</taxon>
        <taxon>Embryophyta</taxon>
        <taxon>Tracheophyta</taxon>
        <taxon>Spermatophyta</taxon>
        <taxon>Magnoliopsida</taxon>
        <taxon>eudicotyledons</taxon>
        <taxon>Gunneridae</taxon>
        <taxon>Pentapetalae</taxon>
        <taxon>rosids</taxon>
        <taxon>malvids</taxon>
        <taxon>Malvales</taxon>
        <taxon>Malvaceae</taxon>
        <taxon>Grewioideae</taxon>
        <taxon>Apeibeae</taxon>
        <taxon>Corchorus</taxon>
    </lineage>
</organism>
<dbReference type="Proteomes" id="UP000188268">
    <property type="component" value="Unassembled WGS sequence"/>
</dbReference>
<dbReference type="AlphaFoldDB" id="A0A1R3HX95"/>
<feature type="region of interest" description="Disordered" evidence="1">
    <location>
        <begin position="41"/>
        <end position="70"/>
    </location>
</feature>
<keyword evidence="3" id="KW-1185">Reference proteome</keyword>
<comment type="caution">
    <text evidence="2">The sequence shown here is derived from an EMBL/GenBank/DDBJ whole genome shotgun (WGS) entry which is preliminary data.</text>
</comment>